<dbReference type="Proteomes" id="UP001295740">
    <property type="component" value="Unassembled WGS sequence"/>
</dbReference>
<dbReference type="PROSITE" id="PS00678">
    <property type="entry name" value="WD_REPEATS_1"/>
    <property type="match status" value="1"/>
</dbReference>
<dbReference type="SMART" id="SM00320">
    <property type="entry name" value="WD40"/>
    <property type="match status" value="6"/>
</dbReference>
<dbReference type="InterPro" id="IPR019775">
    <property type="entry name" value="WD40_repeat_CS"/>
</dbReference>
<dbReference type="PANTHER" id="PTHR19855">
    <property type="entry name" value="WD40 REPEAT PROTEIN 12, 37"/>
    <property type="match status" value="1"/>
</dbReference>
<dbReference type="InterPro" id="IPR001680">
    <property type="entry name" value="WD40_rpt"/>
</dbReference>
<dbReference type="InterPro" id="IPR015943">
    <property type="entry name" value="WD40/YVTN_repeat-like_dom_sf"/>
</dbReference>
<feature type="repeat" description="WD" evidence="7">
    <location>
        <begin position="386"/>
        <end position="422"/>
    </location>
</feature>
<keyword evidence="11" id="KW-1185">Reference proteome</keyword>
<dbReference type="Pfam" id="PF08154">
    <property type="entry name" value="NLE"/>
    <property type="match status" value="1"/>
</dbReference>
<evidence type="ECO:0000256" key="5">
    <source>
        <dbReference type="ARBA" id="ARBA00023242"/>
    </source>
</evidence>
<reference evidence="10" key="1">
    <citation type="submission" date="2023-10" db="EMBL/GenBank/DDBJ databases">
        <authorList>
            <person name="Hackl T."/>
        </authorList>
    </citation>
    <scope>NUCLEOTIDE SEQUENCE</scope>
</reference>
<organism evidence="10 11">
    <name type="scientific">Anthostomella pinea</name>
    <dbReference type="NCBI Taxonomy" id="933095"/>
    <lineage>
        <taxon>Eukaryota</taxon>
        <taxon>Fungi</taxon>
        <taxon>Dikarya</taxon>
        <taxon>Ascomycota</taxon>
        <taxon>Pezizomycotina</taxon>
        <taxon>Sordariomycetes</taxon>
        <taxon>Xylariomycetidae</taxon>
        <taxon>Xylariales</taxon>
        <taxon>Xylariaceae</taxon>
        <taxon>Anthostomella</taxon>
    </lineage>
</organism>
<feature type="repeat" description="WD" evidence="7">
    <location>
        <begin position="167"/>
        <end position="207"/>
    </location>
</feature>
<dbReference type="PANTHER" id="PTHR19855:SF11">
    <property type="entry name" value="RIBOSOME BIOGENESIS PROTEIN WDR12"/>
    <property type="match status" value="1"/>
</dbReference>
<dbReference type="GO" id="GO:0000463">
    <property type="term" value="P:maturation of LSU-rRNA from tricistronic rRNA transcript (SSU-rRNA, 5.8S rRNA, LSU-rRNA)"/>
    <property type="evidence" value="ECO:0007669"/>
    <property type="project" value="UniProtKB-UniRule"/>
</dbReference>
<evidence type="ECO:0000256" key="1">
    <source>
        <dbReference type="ARBA" id="ARBA00022517"/>
    </source>
</evidence>
<keyword evidence="2 6" id="KW-0698">rRNA processing</keyword>
<evidence type="ECO:0000256" key="2">
    <source>
        <dbReference type="ARBA" id="ARBA00022552"/>
    </source>
</evidence>
<comment type="similarity">
    <text evidence="6">Belongs to the WD repeat WDR12/YTM1 family.</text>
</comment>
<evidence type="ECO:0000313" key="10">
    <source>
        <dbReference type="EMBL" id="CAJ2508188.1"/>
    </source>
</evidence>
<dbReference type="HAMAP" id="MF_03029">
    <property type="entry name" value="WDR12"/>
    <property type="match status" value="1"/>
</dbReference>
<proteinExistence type="inferred from homology"/>
<accession>A0AAI8VNL1</accession>
<evidence type="ECO:0000256" key="7">
    <source>
        <dbReference type="PROSITE-ProRule" id="PRU00221"/>
    </source>
</evidence>
<keyword evidence="1 6" id="KW-0690">Ribosome biogenesis</keyword>
<keyword evidence="3 7" id="KW-0853">WD repeat</keyword>
<sequence>MDTPMGQPGMAEAQQIRVNFTTSSPDIQLPEGKSQLLVPSDIKRYGLSRVLNSESMLDTPSPIPFDFLINGTFLRTTLDEYLKANGLSFETTVTLQYVRSLIPPVYQASFEHDDWISDIDVLSATSRAGLWSGDKLATGQDRILSASYDGLLRVWNSSGNVLATSPAGSHSASVKTAKFLSSSQVASAGLDRTVRVWKYTESEDRLSAALKPTLELYGHKASVDAIDVHGPTGRILSASADGCIGLWTTSKSNAPAAPPSLLPGAGASASKKRKIASATTPTSQRGALSLMPVHGTSPATAVCFDPHDSTVAYSASQDHTVRTLDLTTARVEHAINTLHPLLALTTLPSAASSGGSSVLLAAGTAARHITLIDPRVSAATTSVMTLRGHRNMVTCLAPSPDSAHALVSGSADGTCRIWDLRSVRAGTKAEGGGGVCESVYVVERESQKAAGVRKEKSDVPGRGAKVFGVAWDRTWGIVSGGEDRMVQVNRGRDLLAAT</sequence>
<dbReference type="GO" id="GO:0030687">
    <property type="term" value="C:preribosome, large subunit precursor"/>
    <property type="evidence" value="ECO:0007669"/>
    <property type="project" value="UniProtKB-UniRule"/>
</dbReference>
<evidence type="ECO:0000256" key="8">
    <source>
        <dbReference type="SAM" id="MobiDB-lite"/>
    </source>
</evidence>
<keyword evidence="5 6" id="KW-0539">Nucleus</keyword>
<evidence type="ECO:0000259" key="9">
    <source>
        <dbReference type="Pfam" id="PF08154"/>
    </source>
</evidence>
<gene>
    <name evidence="6" type="primary">YTM1</name>
    <name evidence="10" type="ORF">KHLLAP_LOCUS8656</name>
</gene>
<dbReference type="GO" id="GO:0000466">
    <property type="term" value="P:maturation of 5.8S rRNA from tricistronic rRNA transcript (SSU-rRNA, 5.8S rRNA, LSU-rRNA)"/>
    <property type="evidence" value="ECO:0007669"/>
    <property type="project" value="UniProtKB-UniRule"/>
</dbReference>
<dbReference type="PRINTS" id="PR00320">
    <property type="entry name" value="GPROTEINBRPT"/>
</dbReference>
<comment type="caution">
    <text evidence="10">The sequence shown here is derived from an EMBL/GenBank/DDBJ whole genome shotgun (WGS) entry which is preliminary data.</text>
</comment>
<dbReference type="PROSITE" id="PS50294">
    <property type="entry name" value="WD_REPEATS_REGION"/>
    <property type="match status" value="1"/>
</dbReference>
<dbReference type="Pfam" id="PF00400">
    <property type="entry name" value="WD40"/>
    <property type="match status" value="4"/>
</dbReference>
<comment type="subunit">
    <text evidence="6">Component of the NOP7 complex, composed of ERB1, NOP7 and YTM1. Within the NOP7 complex ERB1 appears to interact directly with NOP7 and YTM1. The NOP7 complex also associates with the 66S pre-ribosome.</text>
</comment>
<dbReference type="EMBL" id="CAUWAG010000010">
    <property type="protein sequence ID" value="CAJ2508188.1"/>
    <property type="molecule type" value="Genomic_DNA"/>
</dbReference>
<dbReference type="GO" id="GO:0070545">
    <property type="term" value="C:PeBoW complex"/>
    <property type="evidence" value="ECO:0007669"/>
    <property type="project" value="TreeGrafter"/>
</dbReference>
<dbReference type="GO" id="GO:0005654">
    <property type="term" value="C:nucleoplasm"/>
    <property type="evidence" value="ECO:0007669"/>
    <property type="project" value="UniProtKB-SubCell"/>
</dbReference>
<dbReference type="Gene3D" id="2.130.10.10">
    <property type="entry name" value="YVTN repeat-like/Quinoprotein amine dehydrogenase"/>
    <property type="match status" value="1"/>
</dbReference>
<comment type="function">
    <text evidence="6">Component of the NOP7 complex, which is required for maturation of the 25S and 5.8S ribosomal RNAs and formation of the 60S ribosome.</text>
</comment>
<dbReference type="PROSITE" id="PS50082">
    <property type="entry name" value="WD_REPEATS_2"/>
    <property type="match status" value="3"/>
</dbReference>
<evidence type="ECO:0000256" key="6">
    <source>
        <dbReference type="HAMAP-Rule" id="MF_03029"/>
    </source>
</evidence>
<dbReference type="GO" id="GO:0043021">
    <property type="term" value="F:ribonucleoprotein complex binding"/>
    <property type="evidence" value="ECO:0007669"/>
    <property type="project" value="UniProtKB-UniRule"/>
</dbReference>
<feature type="domain" description="NLE" evidence="9">
    <location>
        <begin position="16"/>
        <end position="82"/>
    </location>
</feature>
<dbReference type="AlphaFoldDB" id="A0AAI8VNL1"/>
<dbReference type="InterPro" id="IPR028599">
    <property type="entry name" value="WDR12/Ytm1"/>
</dbReference>
<dbReference type="InterPro" id="IPR036322">
    <property type="entry name" value="WD40_repeat_dom_sf"/>
</dbReference>
<feature type="repeat" description="WD" evidence="7">
    <location>
        <begin position="216"/>
        <end position="257"/>
    </location>
</feature>
<comment type="subcellular location">
    <subcellularLocation>
        <location evidence="6">Nucleus</location>
        <location evidence="6">Nucleolus</location>
    </subcellularLocation>
    <subcellularLocation>
        <location evidence="6">Nucleus</location>
        <location evidence="6">Nucleoplasm</location>
    </subcellularLocation>
</comment>
<evidence type="ECO:0000256" key="3">
    <source>
        <dbReference type="ARBA" id="ARBA00022574"/>
    </source>
</evidence>
<name>A0AAI8VNL1_9PEZI</name>
<evidence type="ECO:0000313" key="11">
    <source>
        <dbReference type="Proteomes" id="UP001295740"/>
    </source>
</evidence>
<keyword evidence="4" id="KW-0677">Repeat</keyword>
<protein>
    <recommendedName>
        <fullName evidence="6">Ribosome biogenesis protein YTM1</fullName>
    </recommendedName>
</protein>
<dbReference type="InterPro" id="IPR020472">
    <property type="entry name" value="WD40_PAC1"/>
</dbReference>
<dbReference type="SUPFAM" id="SSF50978">
    <property type="entry name" value="WD40 repeat-like"/>
    <property type="match status" value="1"/>
</dbReference>
<feature type="region of interest" description="Disordered" evidence="8">
    <location>
        <begin position="255"/>
        <end position="283"/>
    </location>
</feature>
<dbReference type="InterPro" id="IPR012972">
    <property type="entry name" value="NLE"/>
</dbReference>
<evidence type="ECO:0000256" key="4">
    <source>
        <dbReference type="ARBA" id="ARBA00022737"/>
    </source>
</evidence>